<reference evidence="2 3" key="1">
    <citation type="journal article" date="2014" name="Nat. Genet.">
        <title>Genome and transcriptome of the porcine whipworm Trichuris suis.</title>
        <authorList>
            <person name="Jex A.R."/>
            <person name="Nejsum P."/>
            <person name="Schwarz E.M."/>
            <person name="Hu L."/>
            <person name="Young N.D."/>
            <person name="Hall R.S."/>
            <person name="Korhonen P.K."/>
            <person name="Liao S."/>
            <person name="Thamsborg S."/>
            <person name="Xia J."/>
            <person name="Xu P."/>
            <person name="Wang S."/>
            <person name="Scheerlinck J.P."/>
            <person name="Hofmann A."/>
            <person name="Sternberg P.W."/>
            <person name="Wang J."/>
            <person name="Gasser R.B."/>
        </authorList>
    </citation>
    <scope>NUCLEOTIDE SEQUENCE [LARGE SCALE GENOMIC DNA]</scope>
    <source>
        <strain evidence="2">DCEP-RM93F</strain>
        <strain evidence="1">DCEP-RM93M</strain>
    </source>
</reference>
<organism evidence="2">
    <name type="scientific">Trichuris suis</name>
    <name type="common">pig whipworm</name>
    <dbReference type="NCBI Taxonomy" id="68888"/>
    <lineage>
        <taxon>Eukaryota</taxon>
        <taxon>Metazoa</taxon>
        <taxon>Ecdysozoa</taxon>
        <taxon>Nematoda</taxon>
        <taxon>Enoplea</taxon>
        <taxon>Dorylaimia</taxon>
        <taxon>Trichinellida</taxon>
        <taxon>Trichuridae</taxon>
        <taxon>Trichuris</taxon>
    </lineage>
</organism>
<name>A0A085MSY6_9BILA</name>
<dbReference type="EMBL" id="KL363291">
    <property type="protein sequence ID" value="KFD48509.1"/>
    <property type="molecule type" value="Genomic_DNA"/>
</dbReference>
<dbReference type="EMBL" id="KL367675">
    <property type="protein sequence ID" value="KFD60332.1"/>
    <property type="molecule type" value="Genomic_DNA"/>
</dbReference>
<evidence type="ECO:0000313" key="2">
    <source>
        <dbReference type="EMBL" id="KFD60332.1"/>
    </source>
</evidence>
<dbReference type="Proteomes" id="UP000030764">
    <property type="component" value="Unassembled WGS sequence"/>
</dbReference>
<evidence type="ECO:0000313" key="3">
    <source>
        <dbReference type="Proteomes" id="UP000030764"/>
    </source>
</evidence>
<dbReference type="Proteomes" id="UP000030758">
    <property type="component" value="Unassembled WGS sequence"/>
</dbReference>
<proteinExistence type="predicted"/>
<dbReference type="AlphaFoldDB" id="A0A085MSY6"/>
<accession>A0A085MSY6</accession>
<protein>
    <submittedName>
        <fullName evidence="2">Uncharacterized protein</fullName>
    </submittedName>
</protein>
<sequence>MTIPCGLSDDWDNAVLALCYLPTSVCSCAAVKQRLLAQSQKRSGDLSKGTKILAARATAAEGHIRGMFGKFPERWCSV</sequence>
<keyword evidence="3" id="KW-1185">Reference proteome</keyword>
<evidence type="ECO:0000313" key="1">
    <source>
        <dbReference type="EMBL" id="KFD48509.1"/>
    </source>
</evidence>
<gene>
    <name evidence="1" type="ORF">M513_10586</name>
    <name evidence="2" type="ORF">M514_10586</name>
</gene>